<dbReference type="Proteomes" id="UP000589626">
    <property type="component" value="Unassembled WGS sequence"/>
</dbReference>
<gene>
    <name evidence="1" type="ORF">FHU40_001768</name>
</gene>
<keyword evidence="2" id="KW-1185">Reference proteome</keyword>
<sequence length="359" mass="38844">MTDAARSVVLDYLQTRGWHREDSGPSGDLWTRGEAVTVVPRNLEVGTSPWTRLAVVLAQADNESADDLLISWRNRLMHSLEVRSSATPRTRSLPGRVELETHLDGVTVSDHQTGAYDFGRFVMRTADSVKELVKASLGLRHHSRNLLIAGGALEGSVQVTFREPDWSDSAALIPEAPETAEGQALVYLAGVFTAASASADEPDADGLRSHLVSLDARARQGVARVAEALLDGGWVLTGTIRRGSEEAAVELGPHAAHILSLVSREGYEEEKTEAVAGTLDGWVWSASELTLITDDRGTIRVSVPMELQANVGELHAEAQTRVATRLRVLTRLASGTRDTVRTTYSLAAIERESQPTLTD</sequence>
<evidence type="ECO:0000313" key="2">
    <source>
        <dbReference type="Proteomes" id="UP000589626"/>
    </source>
</evidence>
<proteinExistence type="predicted"/>
<organism evidence="1 2">
    <name type="scientific">Nocardioides soli</name>
    <dbReference type="NCBI Taxonomy" id="1036020"/>
    <lineage>
        <taxon>Bacteria</taxon>
        <taxon>Bacillati</taxon>
        <taxon>Actinomycetota</taxon>
        <taxon>Actinomycetes</taxon>
        <taxon>Propionibacteriales</taxon>
        <taxon>Nocardioidaceae</taxon>
        <taxon>Nocardioides</taxon>
    </lineage>
</organism>
<evidence type="ECO:0000313" key="1">
    <source>
        <dbReference type="EMBL" id="MBB3041967.1"/>
    </source>
</evidence>
<accession>A0A7W4VV99</accession>
<name>A0A7W4VV99_9ACTN</name>
<dbReference type="EMBL" id="JACHWR010000001">
    <property type="protein sequence ID" value="MBB3041967.1"/>
    <property type="molecule type" value="Genomic_DNA"/>
</dbReference>
<dbReference type="RefSeq" id="WP_183591813.1">
    <property type="nucleotide sequence ID" value="NZ_JACHWR010000001.1"/>
</dbReference>
<dbReference type="AlphaFoldDB" id="A0A7W4VV99"/>
<protein>
    <submittedName>
        <fullName evidence="1">Uncharacterized protein</fullName>
    </submittedName>
</protein>
<comment type="caution">
    <text evidence="1">The sequence shown here is derived from an EMBL/GenBank/DDBJ whole genome shotgun (WGS) entry which is preliminary data.</text>
</comment>
<reference evidence="1 2" key="1">
    <citation type="submission" date="2020-08" db="EMBL/GenBank/DDBJ databases">
        <title>Sequencing the genomes of 1000 actinobacteria strains.</title>
        <authorList>
            <person name="Klenk H.-P."/>
        </authorList>
    </citation>
    <scope>NUCLEOTIDE SEQUENCE [LARGE SCALE GENOMIC DNA]</scope>
    <source>
        <strain evidence="1 2">DSM 105498</strain>
    </source>
</reference>